<reference evidence="7 8" key="1">
    <citation type="submission" date="2023-02" db="EMBL/GenBank/DDBJ databases">
        <title>Whole genome sequenc of Paracoccus marcusii MBLB0836.</title>
        <authorList>
            <person name="Seo M.-J."/>
            <person name="Cho E.-S."/>
            <person name="Hwang C.Y."/>
        </authorList>
    </citation>
    <scope>NUCLEOTIDE SEQUENCE [LARGE SCALE GENOMIC DNA]</scope>
    <source>
        <strain evidence="7 8">MBLB0836</strain>
    </source>
</reference>
<gene>
    <name evidence="7" type="ORF">PRL19_09370</name>
</gene>
<dbReference type="EC" id="2.7.13.3" evidence="2"/>
<keyword evidence="6" id="KW-0812">Transmembrane</keyword>
<organism evidence="7 8">
    <name type="scientific">Paracoccus marcusii</name>
    <dbReference type="NCBI Taxonomy" id="59779"/>
    <lineage>
        <taxon>Bacteria</taxon>
        <taxon>Pseudomonadati</taxon>
        <taxon>Pseudomonadota</taxon>
        <taxon>Alphaproteobacteria</taxon>
        <taxon>Rhodobacterales</taxon>
        <taxon>Paracoccaceae</taxon>
        <taxon>Paracoccus</taxon>
    </lineage>
</organism>
<dbReference type="InterPro" id="IPR036890">
    <property type="entry name" value="HATPase_C_sf"/>
</dbReference>
<comment type="catalytic activity">
    <reaction evidence="1">
        <text>ATP + protein L-histidine = ADP + protein N-phospho-L-histidine.</text>
        <dbReference type="EC" id="2.7.13.3"/>
    </reaction>
</comment>
<feature type="transmembrane region" description="Helical" evidence="6">
    <location>
        <begin position="222"/>
        <end position="242"/>
    </location>
</feature>
<dbReference type="PANTHER" id="PTHR24421:SF10">
    <property type="entry name" value="NITRATE_NITRITE SENSOR PROTEIN NARQ"/>
    <property type="match status" value="1"/>
</dbReference>
<keyword evidence="8" id="KW-1185">Reference proteome</keyword>
<dbReference type="InterPro" id="IPR050482">
    <property type="entry name" value="Sensor_HK_TwoCompSys"/>
</dbReference>
<dbReference type="Gene3D" id="3.30.565.10">
    <property type="entry name" value="Histidine kinase-like ATPase, C-terminal domain"/>
    <property type="match status" value="1"/>
</dbReference>
<protein>
    <recommendedName>
        <fullName evidence="2">histidine kinase</fullName>
        <ecNumber evidence="2">2.7.13.3</ecNumber>
    </recommendedName>
</protein>
<evidence type="ECO:0000256" key="5">
    <source>
        <dbReference type="ARBA" id="ARBA00023012"/>
    </source>
</evidence>
<keyword evidence="5" id="KW-0902">Two-component regulatory system</keyword>
<sequence length="491" mass="54336">MDYIRRHIPKLVVGGLTGMSDAPLLSPETRSRPVWQGLGLLRRHLSSCALIVVVGLAILGVWTASRLQQTVETEVGHRAATVLESMLNRHAEDLAADTLSPELIGVIDTYFHDISDALGISEMKIWNAQGTILYASRPGLTGSAQPVSDELATALAGEISVSVGDTFHVESGWPSTTTGPQQFEIYVPIRIRSLNRIVAVAEYYQNAAVVSDALTRARWQTWGLLTVIGAMFVAILVMILRYGDAVILRQRTDLSARMADLVLLLDRTRETQARIHQRTIRLQEEQKAQLRQINSDIHDGIGQLLTVALLRMKSAPPSSGPQEDGVQSVRLILEEAMSEVQALLSGTSQRPVAELPLADAVSALVEDHRRRTSTEVRTVLADRLPEPSLPVKVAICRVVQEGLHNAFKHAGGRDQQVHLYVDHGILVIAVSNDARHGQDACRDVTRQPMGLRNLRHRIENLGGIFQVLDLEHHRMEIRASFHEYSMEHSHE</sequence>
<accession>A0ABY7UNU3</accession>
<proteinExistence type="predicted"/>
<keyword evidence="6" id="KW-1133">Transmembrane helix</keyword>
<dbReference type="SUPFAM" id="SSF55874">
    <property type="entry name" value="ATPase domain of HSP90 chaperone/DNA topoisomerase II/histidine kinase"/>
    <property type="match status" value="1"/>
</dbReference>
<dbReference type="RefSeq" id="WP_273742747.1">
    <property type="nucleotide sequence ID" value="NZ_CP117466.1"/>
</dbReference>
<dbReference type="EMBL" id="CP117466">
    <property type="protein sequence ID" value="WDA11517.1"/>
    <property type="molecule type" value="Genomic_DNA"/>
</dbReference>
<name>A0ABY7UNU3_9RHOB</name>
<evidence type="ECO:0000256" key="1">
    <source>
        <dbReference type="ARBA" id="ARBA00000085"/>
    </source>
</evidence>
<evidence type="ECO:0000256" key="3">
    <source>
        <dbReference type="ARBA" id="ARBA00022679"/>
    </source>
</evidence>
<keyword evidence="3" id="KW-0808">Transferase</keyword>
<evidence type="ECO:0000313" key="7">
    <source>
        <dbReference type="EMBL" id="WDA11517.1"/>
    </source>
</evidence>
<dbReference type="Proteomes" id="UP001216899">
    <property type="component" value="Chromosome"/>
</dbReference>
<evidence type="ECO:0000256" key="2">
    <source>
        <dbReference type="ARBA" id="ARBA00012438"/>
    </source>
</evidence>
<keyword evidence="6" id="KW-0472">Membrane</keyword>
<dbReference type="PANTHER" id="PTHR24421">
    <property type="entry name" value="NITRATE/NITRITE SENSOR PROTEIN NARX-RELATED"/>
    <property type="match status" value="1"/>
</dbReference>
<evidence type="ECO:0000256" key="6">
    <source>
        <dbReference type="SAM" id="Phobius"/>
    </source>
</evidence>
<evidence type="ECO:0000256" key="4">
    <source>
        <dbReference type="ARBA" id="ARBA00022777"/>
    </source>
</evidence>
<evidence type="ECO:0000313" key="8">
    <source>
        <dbReference type="Proteomes" id="UP001216899"/>
    </source>
</evidence>
<keyword evidence="4" id="KW-0418">Kinase</keyword>